<dbReference type="EMBL" id="VMHE01000009">
    <property type="protein sequence ID" value="TSJ65479.1"/>
    <property type="molecule type" value="Genomic_DNA"/>
</dbReference>
<reference evidence="24 25" key="1">
    <citation type="submission" date="2019-07" db="EMBL/GenBank/DDBJ databases">
        <title>Allobacillus sp. nov. SKP isolated from shrimp paste of Euphausiacea.</title>
        <authorList>
            <person name="Kanchanasin P."/>
            <person name="Tanasupawat S."/>
            <person name="Shi W."/>
            <person name="Wu L."/>
            <person name="Ma J."/>
        </authorList>
    </citation>
    <scope>NUCLEOTIDE SEQUENCE [LARGE SCALE GENOMIC DNA]</scope>
    <source>
        <strain evidence="24 25">SKP4-8</strain>
    </source>
</reference>
<dbReference type="InterPro" id="IPR014143">
    <property type="entry name" value="NHEJ_ligase_prk"/>
</dbReference>
<keyword evidence="5" id="KW-0548">Nucleotidyltransferase</keyword>
<comment type="similarity">
    <text evidence="21">In the C-terminal section; belongs to the ATP-dependent DNA ligase family.</text>
</comment>
<gene>
    <name evidence="24" type="primary">ligD</name>
    <name evidence="24" type="ORF">FPQ13_06645</name>
</gene>
<keyword evidence="18" id="KW-0511">Multifunctional enzyme</keyword>
<keyword evidence="11" id="KW-0269">Exonuclease</keyword>
<dbReference type="NCBIfam" id="TIGR02779">
    <property type="entry name" value="NHEJ_ligase_lig"/>
    <property type="match status" value="1"/>
</dbReference>
<evidence type="ECO:0000313" key="25">
    <source>
        <dbReference type="Proteomes" id="UP000316425"/>
    </source>
</evidence>
<evidence type="ECO:0000256" key="17">
    <source>
        <dbReference type="ARBA" id="ARBA00023211"/>
    </source>
</evidence>
<comment type="caution">
    <text evidence="24">The sequence shown here is derived from an EMBL/GenBank/DDBJ whole genome shotgun (WGS) entry which is preliminary data.</text>
</comment>
<proteinExistence type="inferred from homology"/>
<dbReference type="InterPro" id="IPR012310">
    <property type="entry name" value="DNA_ligase_ATP-dep_cent"/>
</dbReference>
<dbReference type="PROSITE" id="PS00697">
    <property type="entry name" value="DNA_LIGASE_A1"/>
    <property type="match status" value="1"/>
</dbReference>
<dbReference type="InterPro" id="IPR016059">
    <property type="entry name" value="DNA_ligase_ATP-dep_CS"/>
</dbReference>
<keyword evidence="13" id="KW-0239">DNA-directed DNA polymerase</keyword>
<dbReference type="PANTHER" id="PTHR42705:SF2">
    <property type="entry name" value="BIFUNCTIONAL NON-HOMOLOGOUS END JOINING PROTEIN LIGD"/>
    <property type="match status" value="1"/>
</dbReference>
<keyword evidence="9" id="KW-0227">DNA damage</keyword>
<feature type="domain" description="ATP-dependent DNA ligase family profile" evidence="23">
    <location>
        <begin position="132"/>
        <end position="248"/>
    </location>
</feature>
<evidence type="ECO:0000256" key="14">
    <source>
        <dbReference type="ARBA" id="ARBA00023125"/>
    </source>
</evidence>
<comment type="similarity">
    <text evidence="22">In the N-terminal section; belongs to the LigD polymerase family.</text>
</comment>
<dbReference type="NCBIfam" id="TIGR02778">
    <property type="entry name" value="ligD_pol"/>
    <property type="match status" value="1"/>
</dbReference>
<dbReference type="Gene3D" id="2.40.50.140">
    <property type="entry name" value="Nucleic acid-binding proteins"/>
    <property type="match status" value="1"/>
</dbReference>
<evidence type="ECO:0000256" key="2">
    <source>
        <dbReference type="ARBA" id="ARBA00012727"/>
    </source>
</evidence>
<dbReference type="Proteomes" id="UP000316425">
    <property type="component" value="Unassembled WGS sequence"/>
</dbReference>
<evidence type="ECO:0000256" key="22">
    <source>
        <dbReference type="ARBA" id="ARBA00049990"/>
    </source>
</evidence>
<dbReference type="GO" id="GO:0003677">
    <property type="term" value="F:DNA binding"/>
    <property type="evidence" value="ECO:0007669"/>
    <property type="project" value="UniProtKB-KW"/>
</dbReference>
<dbReference type="PANTHER" id="PTHR42705">
    <property type="entry name" value="BIFUNCTIONAL NON-HOMOLOGOUS END JOINING PROTEIN LIGD"/>
    <property type="match status" value="1"/>
</dbReference>
<keyword evidence="8" id="KW-0547">Nucleotide-binding</keyword>
<keyword evidence="16" id="KW-0234">DNA repair</keyword>
<evidence type="ECO:0000259" key="23">
    <source>
        <dbReference type="PROSITE" id="PS50160"/>
    </source>
</evidence>
<keyword evidence="12" id="KW-0067">ATP-binding</keyword>
<evidence type="ECO:0000256" key="10">
    <source>
        <dbReference type="ARBA" id="ARBA00022801"/>
    </source>
</evidence>
<dbReference type="GO" id="GO:0003910">
    <property type="term" value="F:DNA ligase (ATP) activity"/>
    <property type="evidence" value="ECO:0007669"/>
    <property type="project" value="UniProtKB-EC"/>
</dbReference>
<comment type="catalytic activity">
    <reaction evidence="20">
        <text>ATP + (deoxyribonucleotide)n-3'-hydroxyl + 5'-phospho-(deoxyribonucleotide)m = (deoxyribonucleotide)n+m + AMP + diphosphate.</text>
        <dbReference type="EC" id="6.5.1.1"/>
    </reaction>
</comment>
<dbReference type="CDD" id="cd07906">
    <property type="entry name" value="Adenylation_DNA_ligase_LigD_LigC"/>
    <property type="match status" value="1"/>
</dbReference>
<keyword evidence="6" id="KW-0540">Nuclease</keyword>
<dbReference type="InterPro" id="IPR014145">
    <property type="entry name" value="LigD_pol_dom"/>
</dbReference>
<evidence type="ECO:0000313" key="24">
    <source>
        <dbReference type="EMBL" id="TSJ65479.1"/>
    </source>
</evidence>
<accession>A0A556PMA1</accession>
<evidence type="ECO:0000256" key="8">
    <source>
        <dbReference type="ARBA" id="ARBA00022741"/>
    </source>
</evidence>
<dbReference type="Gene3D" id="3.90.920.10">
    <property type="entry name" value="DNA primase, PRIM domain"/>
    <property type="match status" value="1"/>
</dbReference>
<keyword evidence="3 24" id="KW-0436">Ligase</keyword>
<organism evidence="24 25">
    <name type="scientific">Allobacillus salarius</name>
    <dbReference type="NCBI Taxonomy" id="1955272"/>
    <lineage>
        <taxon>Bacteria</taxon>
        <taxon>Bacillati</taxon>
        <taxon>Bacillota</taxon>
        <taxon>Bacilli</taxon>
        <taxon>Bacillales</taxon>
        <taxon>Bacillaceae</taxon>
        <taxon>Allobacillus</taxon>
    </lineage>
</organism>
<dbReference type="NCBIfam" id="TIGR02776">
    <property type="entry name" value="NHEJ_ligase_prk"/>
    <property type="match status" value="1"/>
</dbReference>
<dbReference type="PROSITE" id="PS50160">
    <property type="entry name" value="DNA_LIGASE_A3"/>
    <property type="match status" value="1"/>
</dbReference>
<dbReference type="SUPFAM" id="SSF56091">
    <property type="entry name" value="DNA ligase/mRNA capping enzyme, catalytic domain"/>
    <property type="match status" value="1"/>
</dbReference>
<evidence type="ECO:0000256" key="11">
    <source>
        <dbReference type="ARBA" id="ARBA00022839"/>
    </source>
</evidence>
<evidence type="ECO:0000256" key="4">
    <source>
        <dbReference type="ARBA" id="ARBA00022679"/>
    </source>
</evidence>
<evidence type="ECO:0000256" key="18">
    <source>
        <dbReference type="ARBA" id="ARBA00023268"/>
    </source>
</evidence>
<evidence type="ECO:0000256" key="20">
    <source>
        <dbReference type="ARBA" id="ARBA00034003"/>
    </source>
</evidence>
<dbReference type="GO" id="GO:0003887">
    <property type="term" value="F:DNA-directed DNA polymerase activity"/>
    <property type="evidence" value="ECO:0007669"/>
    <property type="project" value="UniProtKB-KW"/>
</dbReference>
<keyword evidence="4" id="KW-0808">Transferase</keyword>
<evidence type="ECO:0000256" key="15">
    <source>
        <dbReference type="ARBA" id="ARBA00023172"/>
    </source>
</evidence>
<evidence type="ECO:0000256" key="13">
    <source>
        <dbReference type="ARBA" id="ARBA00022932"/>
    </source>
</evidence>
<keyword evidence="17" id="KW-0464">Manganese</keyword>
<sequence>MVSITTRLVYIRMVMVMWKPMLTTYSEDAPIGDQWRYEVKYDGFRCGLEWKASRVTLWSRNGKELNDQFPEIIKACEENQDAFENDLPLLLDCELVIPVTNLRTNFSELQTRGRMKSTEAIAKKAAERPAKLYVFDLLKHTGKSLKKKTYQDRRNQLEKLFKKNPTKRLNLVTQYKDLTSIEEDVFLHQAEGILAKKVDSTYQENTRSKQWLKIKNWRQVQGIVTGWNQANDYYDLSVYDKQELVPLGKVKNGFPDDDRQTLNQFIRENGQKLNQSTWQIPEGVCIEVNCLNARNGEIREPLFNQFRFDLVPKECTWDRVQEQLAQLPEDIDYSNLDKQLFSKARKVDLLIHLRKVAPLMLPHLYNKKLTVIRFPDGIYEESFYQKHVPEYAPGYFQGNEHLVCNDLKSLIWLGNHAALEFHVPFNRLDEKNPREMVFDIDPPNQSKFPVAVKAAQLIKELCDYKELVSIAKTSGRKGLQIHIPTDGAWTYDETREFMETVAKVLVQKYPDLFTIERMKKNRGERVYIDFLQHAEGKTIIAPYSPRGQGNATVATPLFWEEVNEDLDPNDYTVFNVAERLRKKGCPFQYGQQ</sequence>
<evidence type="ECO:0000256" key="3">
    <source>
        <dbReference type="ARBA" id="ARBA00022598"/>
    </source>
</evidence>
<dbReference type="EC" id="6.5.1.1" evidence="2"/>
<dbReference type="InterPro" id="IPR012340">
    <property type="entry name" value="NA-bd_OB-fold"/>
</dbReference>
<evidence type="ECO:0000256" key="6">
    <source>
        <dbReference type="ARBA" id="ARBA00022722"/>
    </source>
</evidence>
<keyword evidence="10" id="KW-0378">Hydrolase</keyword>
<evidence type="ECO:0000256" key="7">
    <source>
        <dbReference type="ARBA" id="ARBA00022723"/>
    </source>
</evidence>
<dbReference type="GO" id="GO:0005524">
    <property type="term" value="F:ATP binding"/>
    <property type="evidence" value="ECO:0007669"/>
    <property type="project" value="UniProtKB-KW"/>
</dbReference>
<dbReference type="InterPro" id="IPR052171">
    <property type="entry name" value="NHEJ_LigD"/>
</dbReference>
<evidence type="ECO:0000256" key="12">
    <source>
        <dbReference type="ARBA" id="ARBA00022840"/>
    </source>
</evidence>
<comment type="cofactor">
    <cofactor evidence="1">
        <name>Mn(2+)</name>
        <dbReference type="ChEBI" id="CHEBI:29035"/>
    </cofactor>
</comment>
<keyword evidence="15" id="KW-0233">DNA recombination</keyword>
<evidence type="ECO:0000256" key="5">
    <source>
        <dbReference type="ARBA" id="ARBA00022695"/>
    </source>
</evidence>
<dbReference type="GO" id="GO:0046872">
    <property type="term" value="F:metal ion binding"/>
    <property type="evidence" value="ECO:0007669"/>
    <property type="project" value="UniProtKB-KW"/>
</dbReference>
<dbReference type="PROSITE" id="PS00333">
    <property type="entry name" value="DNA_LIGASE_A2"/>
    <property type="match status" value="1"/>
</dbReference>
<dbReference type="GO" id="GO:0006281">
    <property type="term" value="P:DNA repair"/>
    <property type="evidence" value="ECO:0007669"/>
    <property type="project" value="UniProtKB-KW"/>
</dbReference>
<dbReference type="OrthoDB" id="9802472at2"/>
<keyword evidence="7" id="KW-0479">Metal-binding</keyword>
<name>A0A556PMA1_9BACI</name>
<dbReference type="Pfam" id="PF21686">
    <property type="entry name" value="LigD_Prim-Pol"/>
    <property type="match status" value="1"/>
</dbReference>
<dbReference type="InterPro" id="IPR014146">
    <property type="entry name" value="LigD_ligase_dom"/>
</dbReference>
<dbReference type="Pfam" id="PF01068">
    <property type="entry name" value="DNA_ligase_A_M"/>
    <property type="match status" value="1"/>
</dbReference>
<dbReference type="GO" id="GO:0004527">
    <property type="term" value="F:exonuclease activity"/>
    <property type="evidence" value="ECO:0007669"/>
    <property type="project" value="UniProtKB-KW"/>
</dbReference>
<evidence type="ECO:0000256" key="1">
    <source>
        <dbReference type="ARBA" id="ARBA00001936"/>
    </source>
</evidence>
<evidence type="ECO:0000256" key="21">
    <source>
        <dbReference type="ARBA" id="ARBA00049981"/>
    </source>
</evidence>
<keyword evidence="14" id="KW-0238">DNA-binding</keyword>
<evidence type="ECO:0000256" key="16">
    <source>
        <dbReference type="ARBA" id="ARBA00023204"/>
    </source>
</evidence>
<dbReference type="AlphaFoldDB" id="A0A556PMA1"/>
<evidence type="ECO:0000256" key="19">
    <source>
        <dbReference type="ARBA" id="ARBA00029943"/>
    </source>
</evidence>
<evidence type="ECO:0000256" key="9">
    <source>
        <dbReference type="ARBA" id="ARBA00022763"/>
    </source>
</evidence>
<dbReference type="Gene3D" id="3.30.470.30">
    <property type="entry name" value="DNA ligase/mRNA capping enzyme"/>
    <property type="match status" value="1"/>
</dbReference>
<protein>
    <recommendedName>
        <fullName evidence="2">DNA ligase (ATP)</fullName>
        <ecNumber evidence="2">6.5.1.1</ecNumber>
    </recommendedName>
    <alternativeName>
        <fullName evidence="19">NHEJ DNA polymerase</fullName>
    </alternativeName>
</protein>
<dbReference type="GO" id="GO:0006310">
    <property type="term" value="P:DNA recombination"/>
    <property type="evidence" value="ECO:0007669"/>
    <property type="project" value="UniProtKB-KW"/>
</dbReference>
<keyword evidence="25" id="KW-1185">Reference proteome</keyword>